<dbReference type="Pfam" id="PF18928">
    <property type="entry name" value="DUF5677"/>
    <property type="match status" value="1"/>
</dbReference>
<accession>A0A1R1JHQ1</accession>
<sequence length="269" mass="29186">MTDIAAKRAAALTILAGFEDLLGRANISDSGEARMCACLTLTIFEQFRSAMCLIDNGLGTHAAGPIRSMLEGVADLVNLAKDPNYLSQLHYDDARSNVALYDDAMGLENVPPHMSEFLREKRDRDEPVRKELREAGVGKLYVEERLKLANLGDAYVQYRILCSMVHTSVTSLMARHAGRGRLTELVYCVPPEEPVLGMLLLIAADLLMRAGSEMHNFSDLTEAEVNAVGEEVKKAWTAADPDYVQAAAEDATAAKPAVPAQPAAPAADR</sequence>
<gene>
    <name evidence="2" type="ORF">BW685_04525</name>
</gene>
<protein>
    <submittedName>
        <fullName evidence="2">Uncharacterized protein</fullName>
    </submittedName>
</protein>
<name>A0A1R1JHQ1_9BURK</name>
<evidence type="ECO:0000313" key="3">
    <source>
        <dbReference type="Proteomes" id="UP000187194"/>
    </source>
</evidence>
<dbReference type="EMBL" id="MTJZ01000004">
    <property type="protein sequence ID" value="OMG74723.1"/>
    <property type="molecule type" value="Genomic_DNA"/>
</dbReference>
<dbReference type="Proteomes" id="UP000187194">
    <property type="component" value="Unassembled WGS sequence"/>
</dbReference>
<proteinExistence type="predicted"/>
<dbReference type="InterPro" id="IPR043733">
    <property type="entry name" value="DUF5677"/>
</dbReference>
<evidence type="ECO:0000313" key="2">
    <source>
        <dbReference type="EMBL" id="OMG74723.1"/>
    </source>
</evidence>
<evidence type="ECO:0000256" key="1">
    <source>
        <dbReference type="SAM" id="MobiDB-lite"/>
    </source>
</evidence>
<comment type="caution">
    <text evidence="2">The sequence shown here is derived from an EMBL/GenBank/DDBJ whole genome shotgun (WGS) entry which is preliminary data.</text>
</comment>
<dbReference type="AlphaFoldDB" id="A0A1R1JHQ1"/>
<reference evidence="2 3" key="1">
    <citation type="submission" date="2017-01" db="EMBL/GenBank/DDBJ databases">
        <title>Phylogeographic, genomic and meropenem susceptibility analysis of Burkholderia ubonensis.</title>
        <authorList>
            <person name="Price E.P."/>
            <person name="Sarovich D.S."/>
            <person name="Webb J.R."/>
            <person name="Hall C.M."/>
            <person name="Sahl J.W."/>
            <person name="Kaestli M."/>
            <person name="Mayo M."/>
            <person name="Harrington G."/>
            <person name="Baker A.L."/>
            <person name="Sidak-Loftis L.C."/>
            <person name="Lummis M."/>
            <person name="Schupp J.M."/>
            <person name="Gillece J.D."/>
            <person name="Tuanyok A."/>
            <person name="Warner J."/>
            <person name="Busch J.D."/>
            <person name="Keim P."/>
            <person name="Currie B.J."/>
            <person name="Wagner D.M."/>
        </authorList>
    </citation>
    <scope>NUCLEOTIDE SEQUENCE [LARGE SCALE GENOMIC DNA]</scope>
    <source>
        <strain evidence="2 3">A21</strain>
    </source>
</reference>
<feature type="region of interest" description="Disordered" evidence="1">
    <location>
        <begin position="250"/>
        <end position="269"/>
    </location>
</feature>
<organism evidence="2 3">
    <name type="scientific">Burkholderia ubonensis</name>
    <dbReference type="NCBI Taxonomy" id="101571"/>
    <lineage>
        <taxon>Bacteria</taxon>
        <taxon>Pseudomonadati</taxon>
        <taxon>Pseudomonadota</taxon>
        <taxon>Betaproteobacteria</taxon>
        <taxon>Burkholderiales</taxon>
        <taxon>Burkholderiaceae</taxon>
        <taxon>Burkholderia</taxon>
        <taxon>Burkholderia cepacia complex</taxon>
    </lineage>
</organism>
<dbReference type="RefSeq" id="WP_076474967.1">
    <property type="nucleotide sequence ID" value="NZ_MTJZ01000004.1"/>
</dbReference>